<name>A0A2S7TZT7_9BACT</name>
<comment type="caution">
    <text evidence="10">The sequence shown here is derived from an EMBL/GenBank/DDBJ whole genome shotgun (WGS) entry which is preliminary data.</text>
</comment>
<evidence type="ECO:0000256" key="8">
    <source>
        <dbReference type="SAM" id="SignalP"/>
    </source>
</evidence>
<dbReference type="InterPro" id="IPR050790">
    <property type="entry name" value="ExbB/TolQ_transport"/>
</dbReference>
<evidence type="ECO:0000313" key="11">
    <source>
        <dbReference type="Proteomes" id="UP000239907"/>
    </source>
</evidence>
<feature type="chain" id="PRO_5015497182" evidence="8">
    <location>
        <begin position="29"/>
        <end position="261"/>
    </location>
</feature>
<feature type="transmembrane region" description="Helical" evidence="7">
    <location>
        <begin position="151"/>
        <end position="176"/>
    </location>
</feature>
<evidence type="ECO:0000256" key="4">
    <source>
        <dbReference type="ARBA" id="ARBA00022989"/>
    </source>
</evidence>
<dbReference type="AlphaFoldDB" id="A0A2S7TZT7"/>
<keyword evidence="5 7" id="KW-0472">Membrane</keyword>
<feature type="transmembrane region" description="Helical" evidence="7">
    <location>
        <begin position="52"/>
        <end position="71"/>
    </location>
</feature>
<keyword evidence="6" id="KW-0813">Transport</keyword>
<sequence length="261" mass="28136">MKHLSPRPLRTAGITLFTTLLATAPLFAQDTAAKNEKSALDSYFLDGGPLTWFIVAVGILSLMGLSVYNFINLGKAKFAPDDLKEALLDHMLNCRVRSAIELGASHPSYLGRMLAYSLPNIDATQPETLGRDAVEDAIADFSINENRKQMIWINLISLVAQSAPMMGLFGTVFGMIAAFATLEQAGADPSQLAGDISIALLTTMWGLVIAIASVIAYFFFKSRYNNLVADCHQTAEELINASVQTVNGEAHLAKIPEGLAV</sequence>
<dbReference type="PANTHER" id="PTHR30625">
    <property type="entry name" value="PROTEIN TOLQ"/>
    <property type="match status" value="1"/>
</dbReference>
<keyword evidence="11" id="KW-1185">Reference proteome</keyword>
<keyword evidence="8" id="KW-0732">Signal</keyword>
<evidence type="ECO:0000256" key="7">
    <source>
        <dbReference type="SAM" id="Phobius"/>
    </source>
</evidence>
<dbReference type="InterPro" id="IPR002898">
    <property type="entry name" value="MotA_ExbB_proton_chnl"/>
</dbReference>
<evidence type="ECO:0000256" key="2">
    <source>
        <dbReference type="ARBA" id="ARBA00022475"/>
    </source>
</evidence>
<evidence type="ECO:0000256" key="3">
    <source>
        <dbReference type="ARBA" id="ARBA00022692"/>
    </source>
</evidence>
<feature type="domain" description="MotA/TolQ/ExbB proton channel" evidence="9">
    <location>
        <begin position="130"/>
        <end position="230"/>
    </location>
</feature>
<gene>
    <name evidence="10" type="ORF">BSZ32_06875</name>
</gene>
<keyword evidence="6" id="KW-0653">Protein transport</keyword>
<reference evidence="10 11" key="1">
    <citation type="submission" date="2016-12" db="EMBL/GenBank/DDBJ databases">
        <title>Study of bacterial adaptation to deep sea.</title>
        <authorList>
            <person name="Song J."/>
            <person name="Yoshizawa S."/>
            <person name="Kogure K."/>
        </authorList>
    </citation>
    <scope>NUCLEOTIDE SEQUENCE [LARGE SCALE GENOMIC DNA]</scope>
    <source>
        <strain evidence="10 11">SAORIC-165</strain>
    </source>
</reference>
<protein>
    <submittedName>
        <fullName evidence="10">Biopolymer transporter ExbB</fullName>
    </submittedName>
</protein>
<comment type="similarity">
    <text evidence="6">Belongs to the exbB/tolQ family.</text>
</comment>
<dbReference type="OrthoDB" id="9780511at2"/>
<dbReference type="EMBL" id="MQWA01000001">
    <property type="protein sequence ID" value="PQJ28256.1"/>
    <property type="molecule type" value="Genomic_DNA"/>
</dbReference>
<dbReference type="PANTHER" id="PTHR30625:SF17">
    <property type="entry name" value="TOLQ-RELATED"/>
    <property type="match status" value="1"/>
</dbReference>
<evidence type="ECO:0000256" key="1">
    <source>
        <dbReference type="ARBA" id="ARBA00004651"/>
    </source>
</evidence>
<keyword evidence="3 7" id="KW-0812">Transmembrane</keyword>
<feature type="transmembrane region" description="Helical" evidence="7">
    <location>
        <begin position="196"/>
        <end position="220"/>
    </location>
</feature>
<keyword evidence="4 7" id="KW-1133">Transmembrane helix</keyword>
<proteinExistence type="inferred from homology"/>
<keyword evidence="2" id="KW-1003">Cell membrane</keyword>
<evidence type="ECO:0000256" key="5">
    <source>
        <dbReference type="ARBA" id="ARBA00023136"/>
    </source>
</evidence>
<evidence type="ECO:0000313" key="10">
    <source>
        <dbReference type="EMBL" id="PQJ28256.1"/>
    </source>
</evidence>
<feature type="signal peptide" evidence="8">
    <location>
        <begin position="1"/>
        <end position="28"/>
    </location>
</feature>
<dbReference type="Pfam" id="PF01618">
    <property type="entry name" value="MotA_ExbB"/>
    <property type="match status" value="1"/>
</dbReference>
<evidence type="ECO:0000256" key="6">
    <source>
        <dbReference type="RuleBase" id="RU004057"/>
    </source>
</evidence>
<dbReference type="Proteomes" id="UP000239907">
    <property type="component" value="Unassembled WGS sequence"/>
</dbReference>
<dbReference type="GO" id="GO:0017038">
    <property type="term" value="P:protein import"/>
    <property type="evidence" value="ECO:0007669"/>
    <property type="project" value="TreeGrafter"/>
</dbReference>
<dbReference type="RefSeq" id="WP_105042760.1">
    <property type="nucleotide sequence ID" value="NZ_MQWA01000001.1"/>
</dbReference>
<comment type="subcellular location">
    <subcellularLocation>
        <location evidence="1">Cell membrane</location>
        <topology evidence="1">Multi-pass membrane protein</topology>
    </subcellularLocation>
    <subcellularLocation>
        <location evidence="6">Membrane</location>
        <topology evidence="6">Multi-pass membrane protein</topology>
    </subcellularLocation>
</comment>
<organism evidence="10 11">
    <name type="scientific">Rubritalea profundi</name>
    <dbReference type="NCBI Taxonomy" id="1658618"/>
    <lineage>
        <taxon>Bacteria</taxon>
        <taxon>Pseudomonadati</taxon>
        <taxon>Verrucomicrobiota</taxon>
        <taxon>Verrucomicrobiia</taxon>
        <taxon>Verrucomicrobiales</taxon>
        <taxon>Rubritaleaceae</taxon>
        <taxon>Rubritalea</taxon>
    </lineage>
</organism>
<accession>A0A2S7TZT7</accession>
<dbReference type="GO" id="GO:0005886">
    <property type="term" value="C:plasma membrane"/>
    <property type="evidence" value="ECO:0007669"/>
    <property type="project" value="UniProtKB-SubCell"/>
</dbReference>
<evidence type="ECO:0000259" key="9">
    <source>
        <dbReference type="Pfam" id="PF01618"/>
    </source>
</evidence>